<dbReference type="STRING" id="2282107.A0A286U6L8"/>
<keyword evidence="2" id="KW-0547">Nucleotide-binding</keyword>
<keyword evidence="8" id="KW-1185">Reference proteome</keyword>
<evidence type="ECO:0000256" key="4">
    <source>
        <dbReference type="ARBA" id="ARBA00022840"/>
    </source>
</evidence>
<keyword evidence="7" id="KW-0378">Hydrolase</keyword>
<dbReference type="GO" id="GO:0033065">
    <property type="term" value="C:Rad51C-XRCC3 complex"/>
    <property type="evidence" value="ECO:0007669"/>
    <property type="project" value="TreeGrafter"/>
</dbReference>
<dbReference type="Proteomes" id="UP000217199">
    <property type="component" value="Unassembled WGS sequence"/>
</dbReference>
<comment type="subcellular location">
    <subcellularLocation>
        <location evidence="1">Nucleus</location>
    </subcellularLocation>
</comment>
<dbReference type="GO" id="GO:0008821">
    <property type="term" value="F:crossover junction DNA endonuclease activity"/>
    <property type="evidence" value="ECO:0007669"/>
    <property type="project" value="TreeGrafter"/>
</dbReference>
<evidence type="ECO:0000313" key="7">
    <source>
        <dbReference type="EMBL" id="PAV15194.1"/>
    </source>
</evidence>
<gene>
    <name evidence="7" type="ORF">PNOK_0895500</name>
</gene>
<name>A0A286U6L8_9AGAM</name>
<evidence type="ECO:0000313" key="8">
    <source>
        <dbReference type="Proteomes" id="UP000217199"/>
    </source>
</evidence>
<keyword evidence="3" id="KW-0227">DNA damage</keyword>
<dbReference type="GO" id="GO:0000400">
    <property type="term" value="F:four-way junction DNA binding"/>
    <property type="evidence" value="ECO:0007669"/>
    <property type="project" value="TreeGrafter"/>
</dbReference>
<evidence type="ECO:0000256" key="5">
    <source>
        <dbReference type="ARBA" id="ARBA00023204"/>
    </source>
</evidence>
<keyword evidence="4" id="KW-0067">ATP-binding</keyword>
<dbReference type="GO" id="GO:0000707">
    <property type="term" value="P:meiotic DNA recombinase assembly"/>
    <property type="evidence" value="ECO:0007669"/>
    <property type="project" value="TreeGrafter"/>
</dbReference>
<evidence type="ECO:0000256" key="2">
    <source>
        <dbReference type="ARBA" id="ARBA00022741"/>
    </source>
</evidence>
<dbReference type="InterPro" id="IPR027417">
    <property type="entry name" value="P-loop_NTPase"/>
</dbReference>
<dbReference type="SUPFAM" id="SSF52540">
    <property type="entry name" value="P-loop containing nucleoside triphosphate hydrolases"/>
    <property type="match status" value="1"/>
</dbReference>
<sequence length="314" mass="34172">MLSRSLASLAISSSTLSALHKAGFETVADLGSLNADQLSEELNLPVFLCEEIISISKVTSTPAFLGQQTWSASFLLNNNPIIRTSCGLKCGHVLELSGPPGSPNENIMLDFVRNTVTSGNDAIFVDTQDMTTPFTLKNELKDIPGSFEAIHYIKCISLPDLMVFFHSLTSFLDQYPKTTLLVLNTLSSPFHSTSLTTASRSSLLDQIKSILAKNCALRRLSVITMVQMATKLLSENGSNASPNNAVKAIMVPQLSDSYLPSGRSYRLMLIPDTPQTGMIRLLSSPSKTVEELRKDLVQQAYELVKGRIQGRGGE</sequence>
<dbReference type="InParanoid" id="A0A286U6L8"/>
<protein>
    <submittedName>
        <fullName evidence="7">P-loop containing nucleoside triphosphate hydrolase</fullName>
    </submittedName>
</protein>
<dbReference type="GO" id="GO:0005524">
    <property type="term" value="F:ATP binding"/>
    <property type="evidence" value="ECO:0007669"/>
    <property type="project" value="UniProtKB-KW"/>
</dbReference>
<evidence type="ECO:0000256" key="6">
    <source>
        <dbReference type="ARBA" id="ARBA00023242"/>
    </source>
</evidence>
<evidence type="ECO:0000256" key="1">
    <source>
        <dbReference type="ARBA" id="ARBA00004123"/>
    </source>
</evidence>
<keyword evidence="6" id="KW-0539">Nucleus</keyword>
<evidence type="ECO:0000256" key="3">
    <source>
        <dbReference type="ARBA" id="ARBA00022763"/>
    </source>
</evidence>
<dbReference type="PANTHER" id="PTHR46239">
    <property type="entry name" value="DNA REPAIR PROTEIN RAD51 HOMOLOG 3 RAD51C"/>
    <property type="match status" value="1"/>
</dbReference>
<dbReference type="GO" id="GO:0007131">
    <property type="term" value="P:reciprocal meiotic recombination"/>
    <property type="evidence" value="ECO:0007669"/>
    <property type="project" value="TreeGrafter"/>
</dbReference>
<dbReference type="GO" id="GO:0005657">
    <property type="term" value="C:replication fork"/>
    <property type="evidence" value="ECO:0007669"/>
    <property type="project" value="TreeGrafter"/>
</dbReference>
<dbReference type="AlphaFoldDB" id="A0A286U6L8"/>
<dbReference type="PANTHER" id="PTHR46239:SF1">
    <property type="entry name" value="DNA REPAIR PROTEIN RAD51 HOMOLOG 3"/>
    <property type="match status" value="1"/>
</dbReference>
<accession>A0A286U6L8</accession>
<dbReference type="Gene3D" id="3.40.50.300">
    <property type="entry name" value="P-loop containing nucleotide triphosphate hydrolases"/>
    <property type="match status" value="1"/>
</dbReference>
<dbReference type="InterPro" id="IPR052093">
    <property type="entry name" value="HR_Repair_Mediator"/>
</dbReference>
<dbReference type="OrthoDB" id="5957327at2759"/>
<reference evidence="7 8" key="1">
    <citation type="journal article" date="2017" name="Mol. Ecol.">
        <title>Comparative and population genomic landscape of Phellinus noxius: A hypervariable fungus causing root rot in trees.</title>
        <authorList>
            <person name="Chung C.L."/>
            <person name="Lee T.J."/>
            <person name="Akiba M."/>
            <person name="Lee H.H."/>
            <person name="Kuo T.H."/>
            <person name="Liu D."/>
            <person name="Ke H.M."/>
            <person name="Yokoi T."/>
            <person name="Roa M.B."/>
            <person name="Lu M.J."/>
            <person name="Chang Y.Y."/>
            <person name="Ann P.J."/>
            <person name="Tsai J.N."/>
            <person name="Chen C.Y."/>
            <person name="Tzean S.S."/>
            <person name="Ota Y."/>
            <person name="Hattori T."/>
            <person name="Sahashi N."/>
            <person name="Liou R.F."/>
            <person name="Kikuchi T."/>
            <person name="Tsai I.J."/>
        </authorList>
    </citation>
    <scope>NUCLEOTIDE SEQUENCE [LARGE SCALE GENOMIC DNA]</scope>
    <source>
        <strain evidence="7 8">FFPRI411160</strain>
    </source>
</reference>
<dbReference type="GO" id="GO:0033063">
    <property type="term" value="C:Rad51B-Rad51C-Rad51D-XRCC2 complex"/>
    <property type="evidence" value="ECO:0007669"/>
    <property type="project" value="TreeGrafter"/>
</dbReference>
<keyword evidence="5" id="KW-0234">DNA repair</keyword>
<comment type="caution">
    <text evidence="7">The sequence shown here is derived from an EMBL/GenBank/DDBJ whole genome shotgun (WGS) entry which is preliminary data.</text>
</comment>
<dbReference type="EMBL" id="NBII01000010">
    <property type="protein sequence ID" value="PAV15194.1"/>
    <property type="molecule type" value="Genomic_DNA"/>
</dbReference>
<proteinExistence type="predicted"/>
<organism evidence="7 8">
    <name type="scientific">Pyrrhoderma noxium</name>
    <dbReference type="NCBI Taxonomy" id="2282107"/>
    <lineage>
        <taxon>Eukaryota</taxon>
        <taxon>Fungi</taxon>
        <taxon>Dikarya</taxon>
        <taxon>Basidiomycota</taxon>
        <taxon>Agaricomycotina</taxon>
        <taxon>Agaricomycetes</taxon>
        <taxon>Hymenochaetales</taxon>
        <taxon>Hymenochaetaceae</taxon>
        <taxon>Pyrrhoderma</taxon>
    </lineage>
</organism>